<evidence type="ECO:0000313" key="2">
    <source>
        <dbReference type="Proteomes" id="UP001597545"/>
    </source>
</evidence>
<accession>A0ABW5KL69</accession>
<evidence type="ECO:0000313" key="1">
    <source>
        <dbReference type="EMBL" id="MFD2548943.1"/>
    </source>
</evidence>
<dbReference type="EMBL" id="JBHULR010000007">
    <property type="protein sequence ID" value="MFD2548943.1"/>
    <property type="molecule type" value="Genomic_DNA"/>
</dbReference>
<dbReference type="Proteomes" id="UP001597545">
    <property type="component" value="Unassembled WGS sequence"/>
</dbReference>
<protein>
    <recommendedName>
        <fullName evidence="3">Glycosyl transferase</fullName>
    </recommendedName>
</protein>
<reference evidence="2" key="1">
    <citation type="journal article" date="2019" name="Int. J. Syst. Evol. Microbiol.">
        <title>The Global Catalogue of Microorganisms (GCM) 10K type strain sequencing project: providing services to taxonomists for standard genome sequencing and annotation.</title>
        <authorList>
            <consortium name="The Broad Institute Genomics Platform"/>
            <consortium name="The Broad Institute Genome Sequencing Center for Infectious Disease"/>
            <person name="Wu L."/>
            <person name="Ma J."/>
        </authorList>
    </citation>
    <scope>NUCLEOTIDE SEQUENCE [LARGE SCALE GENOMIC DNA]</scope>
    <source>
        <strain evidence="2">KCTC 42662</strain>
    </source>
</reference>
<name>A0ABW5KL69_9SPHI</name>
<dbReference type="RefSeq" id="WP_380905215.1">
    <property type="nucleotide sequence ID" value="NZ_JBHUEG010000006.1"/>
</dbReference>
<keyword evidence="2" id="KW-1185">Reference proteome</keyword>
<proteinExistence type="predicted"/>
<sequence>MNQGITTYVLNLKKRKERLKHIKAQFSGKGEFSVRYVNAIEDEIGVLGLWKTIVHVITLAKEDDEELIILCEDDHIFTEHYRSEMLFKAIRDGRAIGAELIIGGTTGGFNHAIPVSDNLVWVDAYLSNQLLIIYRSLFDKILQVRDFDAKANVDNTLSMLSAHKFAIVPYISVQENFNYSDVTFYNNLFPSEVAQRFRWAEMKLVETQKIYHMYHSQLISNEIIEPQGTDVS</sequence>
<gene>
    <name evidence="1" type="ORF">ACFSR5_14935</name>
</gene>
<organism evidence="1 2">
    <name type="scientific">Sphingobacterium suaedae</name>
    <dbReference type="NCBI Taxonomy" id="1686402"/>
    <lineage>
        <taxon>Bacteria</taxon>
        <taxon>Pseudomonadati</taxon>
        <taxon>Bacteroidota</taxon>
        <taxon>Sphingobacteriia</taxon>
        <taxon>Sphingobacteriales</taxon>
        <taxon>Sphingobacteriaceae</taxon>
        <taxon>Sphingobacterium</taxon>
    </lineage>
</organism>
<evidence type="ECO:0008006" key="3">
    <source>
        <dbReference type="Google" id="ProtNLM"/>
    </source>
</evidence>
<comment type="caution">
    <text evidence="1">The sequence shown here is derived from an EMBL/GenBank/DDBJ whole genome shotgun (WGS) entry which is preliminary data.</text>
</comment>